<protein>
    <recommendedName>
        <fullName evidence="4">DUF2550 family protein</fullName>
    </recommendedName>
</protein>
<organism evidence="2 3">
    <name type="scientific">Myceligenerans xiligouense</name>
    <dbReference type="NCBI Taxonomy" id="253184"/>
    <lineage>
        <taxon>Bacteria</taxon>
        <taxon>Bacillati</taxon>
        <taxon>Actinomycetota</taxon>
        <taxon>Actinomycetes</taxon>
        <taxon>Micrococcales</taxon>
        <taxon>Promicromonosporaceae</taxon>
        <taxon>Myceligenerans</taxon>
    </lineage>
</organism>
<dbReference type="AlphaFoldDB" id="A0A3N4ZQ03"/>
<feature type="transmembrane region" description="Helical" evidence="1">
    <location>
        <begin position="6"/>
        <end position="24"/>
    </location>
</feature>
<keyword evidence="1" id="KW-1133">Transmembrane helix</keyword>
<keyword evidence="1" id="KW-0472">Membrane</keyword>
<dbReference type="Proteomes" id="UP000280501">
    <property type="component" value="Unassembled WGS sequence"/>
</dbReference>
<evidence type="ECO:0000313" key="3">
    <source>
        <dbReference type="Proteomes" id="UP000280501"/>
    </source>
</evidence>
<evidence type="ECO:0000256" key="1">
    <source>
        <dbReference type="SAM" id="Phobius"/>
    </source>
</evidence>
<evidence type="ECO:0008006" key="4">
    <source>
        <dbReference type="Google" id="ProtNLM"/>
    </source>
</evidence>
<gene>
    <name evidence="2" type="ORF">EDD34_3744</name>
</gene>
<evidence type="ECO:0000313" key="2">
    <source>
        <dbReference type="EMBL" id="RPF23065.1"/>
    </source>
</evidence>
<sequence>MEIISTAVVALASIAGGTLLFQFISRRQAARRTGTESIQIIIWARSGKVPGLHKPKKWTKAVVTVDDEHRLTWVKPQGEPITLTLRSHESRPRAAKDLFFLDPGTPVWDAVTADGQELGIVIPRASEQGFAAKLAVATPAA</sequence>
<dbReference type="RefSeq" id="WP_123815896.1">
    <property type="nucleotide sequence ID" value="NZ_RKQZ01000001.1"/>
</dbReference>
<accession>A0A3N4ZQ03</accession>
<proteinExistence type="predicted"/>
<dbReference type="OrthoDB" id="3276960at2"/>
<dbReference type="EMBL" id="RKQZ01000001">
    <property type="protein sequence ID" value="RPF23065.1"/>
    <property type="molecule type" value="Genomic_DNA"/>
</dbReference>
<keyword evidence="1" id="KW-0812">Transmembrane</keyword>
<name>A0A3N4ZQ03_9MICO</name>
<keyword evidence="3" id="KW-1185">Reference proteome</keyword>
<reference evidence="2 3" key="1">
    <citation type="submission" date="2018-11" db="EMBL/GenBank/DDBJ databases">
        <title>Sequencing the genomes of 1000 actinobacteria strains.</title>
        <authorList>
            <person name="Klenk H.-P."/>
        </authorList>
    </citation>
    <scope>NUCLEOTIDE SEQUENCE [LARGE SCALE GENOMIC DNA]</scope>
    <source>
        <strain evidence="2 3">DSM 15700</strain>
    </source>
</reference>
<comment type="caution">
    <text evidence="2">The sequence shown here is derived from an EMBL/GenBank/DDBJ whole genome shotgun (WGS) entry which is preliminary data.</text>
</comment>